<dbReference type="Gene3D" id="3.30.420.10">
    <property type="entry name" value="Ribonuclease H-like superfamily/Ribonuclease H"/>
    <property type="match status" value="1"/>
</dbReference>
<dbReference type="InterPro" id="IPR038717">
    <property type="entry name" value="Tc1-like_DDE_dom"/>
</dbReference>
<dbReference type="Pfam" id="PF13358">
    <property type="entry name" value="DDE_3"/>
    <property type="match status" value="1"/>
</dbReference>
<sequence length="72" mass="8488">MKTSHWFVFSPYSPELNPIENHWHYLKSDFWSNRVYADFEALMDAAETAWHKACMDTDLKKTVCNTPYAVIS</sequence>
<feature type="domain" description="Tc1-like transposase DDE" evidence="1">
    <location>
        <begin position="11"/>
        <end position="42"/>
    </location>
</feature>
<dbReference type="KEGG" id="gim:F1728_19655"/>
<protein>
    <recommendedName>
        <fullName evidence="1">Tc1-like transposase DDE domain-containing protein</fullName>
    </recommendedName>
</protein>
<gene>
    <name evidence="2" type="ORF">F1728_19655</name>
</gene>
<organism evidence="2 3">
    <name type="scientific">Gimesia benthica</name>
    <dbReference type="NCBI Taxonomy" id="2608982"/>
    <lineage>
        <taxon>Bacteria</taxon>
        <taxon>Pseudomonadati</taxon>
        <taxon>Planctomycetota</taxon>
        <taxon>Planctomycetia</taxon>
        <taxon>Planctomycetales</taxon>
        <taxon>Planctomycetaceae</taxon>
        <taxon>Gimesia</taxon>
    </lineage>
</organism>
<evidence type="ECO:0000313" key="2">
    <source>
        <dbReference type="EMBL" id="QGQ27031.1"/>
    </source>
</evidence>
<proteinExistence type="predicted"/>
<dbReference type="GO" id="GO:0003676">
    <property type="term" value="F:nucleic acid binding"/>
    <property type="evidence" value="ECO:0007669"/>
    <property type="project" value="InterPro"/>
</dbReference>
<dbReference type="AlphaFoldDB" id="A0A6I6APF5"/>
<reference evidence="2 3" key="1">
    <citation type="submission" date="2019-09" db="EMBL/GenBank/DDBJ databases">
        <title>Gimesia benthica sp. nov., a novel bacterium isolated from deep-sea water of the Northwest Indian Ocean.</title>
        <authorList>
            <person name="Dai X."/>
        </authorList>
    </citation>
    <scope>NUCLEOTIDE SEQUENCE [LARGE SCALE GENOMIC DNA]</scope>
    <source>
        <strain evidence="2 3">E7</strain>
    </source>
</reference>
<dbReference type="Proteomes" id="UP000427281">
    <property type="component" value="Chromosome"/>
</dbReference>
<keyword evidence="3" id="KW-1185">Reference proteome</keyword>
<accession>A0A6I6APF5</accession>
<name>A0A6I6APF5_9PLAN</name>
<dbReference type="RefSeq" id="WP_155367436.1">
    <property type="nucleotide sequence ID" value="NZ_CP043930.1"/>
</dbReference>
<evidence type="ECO:0000313" key="3">
    <source>
        <dbReference type="Proteomes" id="UP000427281"/>
    </source>
</evidence>
<dbReference type="InterPro" id="IPR036397">
    <property type="entry name" value="RNaseH_sf"/>
</dbReference>
<evidence type="ECO:0000259" key="1">
    <source>
        <dbReference type="Pfam" id="PF13358"/>
    </source>
</evidence>
<dbReference type="EMBL" id="CP043930">
    <property type="protein sequence ID" value="QGQ27031.1"/>
    <property type="molecule type" value="Genomic_DNA"/>
</dbReference>